<evidence type="ECO:0000256" key="5">
    <source>
        <dbReference type="SAM" id="SignalP"/>
    </source>
</evidence>
<comment type="similarity">
    <text evidence="2">Belongs to the fimbrial protein family.</text>
</comment>
<evidence type="ECO:0000256" key="2">
    <source>
        <dbReference type="ARBA" id="ARBA00006671"/>
    </source>
</evidence>
<evidence type="ECO:0000256" key="3">
    <source>
        <dbReference type="ARBA" id="ARBA00022729"/>
    </source>
</evidence>
<dbReference type="InterPro" id="IPR008966">
    <property type="entry name" value="Adhesion_dom_sf"/>
</dbReference>
<dbReference type="PANTHER" id="PTHR33420:SF3">
    <property type="entry name" value="FIMBRIAL SUBUNIT ELFA"/>
    <property type="match status" value="1"/>
</dbReference>
<evidence type="ECO:0000256" key="1">
    <source>
        <dbReference type="ARBA" id="ARBA00004561"/>
    </source>
</evidence>
<dbReference type="Proteomes" id="UP000249005">
    <property type="component" value="Chromosome 1"/>
</dbReference>
<protein>
    <submittedName>
        <fullName evidence="7">Putative fimbrial protein StaA</fullName>
    </submittedName>
</protein>
<dbReference type="AlphaFoldDB" id="A0A2X4UX32"/>
<dbReference type="GO" id="GO:0043709">
    <property type="term" value="P:cell adhesion involved in single-species biofilm formation"/>
    <property type="evidence" value="ECO:0007669"/>
    <property type="project" value="TreeGrafter"/>
</dbReference>
<dbReference type="Pfam" id="PF00419">
    <property type="entry name" value="Fimbrial"/>
    <property type="match status" value="1"/>
</dbReference>
<feature type="chain" id="PRO_5015894821" evidence="5">
    <location>
        <begin position="20"/>
        <end position="191"/>
    </location>
</feature>
<dbReference type="InterPro" id="IPR000259">
    <property type="entry name" value="Adhesion_dom_fimbrial"/>
</dbReference>
<reference evidence="7 8" key="1">
    <citation type="submission" date="2018-06" db="EMBL/GenBank/DDBJ databases">
        <authorList>
            <consortium name="Pathogen Informatics"/>
            <person name="Doyle S."/>
        </authorList>
    </citation>
    <scope>NUCLEOTIDE SEQUENCE [LARGE SCALE GENOMIC DNA]</scope>
    <source>
        <strain evidence="7 8">NCTC12151</strain>
    </source>
</reference>
<evidence type="ECO:0000313" key="7">
    <source>
        <dbReference type="EMBL" id="SQI42979.1"/>
    </source>
</evidence>
<feature type="domain" description="Fimbrial-type adhesion" evidence="6">
    <location>
        <begin position="25"/>
        <end position="191"/>
    </location>
</feature>
<sequence>MKKSILFAALALASASAMAGEAGQINISGLVSDNTCDTRVNGGGKDGLVLLDTALVDEVKTAGMVSNTTAGAKPKAFSLTIDCNKSGNALDKASVTFSSVFFSNSTGTLKNNESINDPAKGVNIALHLTEGPNGAIQNQVKVNDPSQVMEASFTNKVAVFDFLASYVRENSTTEVKSGHVMTNAAYTFTYQ</sequence>
<evidence type="ECO:0000313" key="8">
    <source>
        <dbReference type="Proteomes" id="UP000249005"/>
    </source>
</evidence>
<keyword evidence="8" id="KW-1185">Reference proteome</keyword>
<dbReference type="InterPro" id="IPR036937">
    <property type="entry name" value="Adhesion_dom_fimbrial_sf"/>
</dbReference>
<dbReference type="RefSeq" id="WP_111741203.1">
    <property type="nucleotide sequence ID" value="NZ_LR698987.1"/>
</dbReference>
<dbReference type="EMBL" id="LS483470">
    <property type="protein sequence ID" value="SQI42979.1"/>
    <property type="molecule type" value="Genomic_DNA"/>
</dbReference>
<dbReference type="KEGG" id="lri:NCTC12151_02819"/>
<dbReference type="GO" id="GO:0009289">
    <property type="term" value="C:pilus"/>
    <property type="evidence" value="ECO:0007669"/>
    <property type="project" value="UniProtKB-SubCell"/>
</dbReference>
<accession>A0A2X4UX32</accession>
<dbReference type="Gene3D" id="2.60.40.1090">
    <property type="entry name" value="Fimbrial-type adhesion domain"/>
    <property type="match status" value="1"/>
</dbReference>
<comment type="subcellular location">
    <subcellularLocation>
        <location evidence="1">Fimbrium</location>
    </subcellularLocation>
</comment>
<proteinExistence type="inferred from homology"/>
<evidence type="ECO:0000259" key="6">
    <source>
        <dbReference type="Pfam" id="PF00419"/>
    </source>
</evidence>
<feature type="signal peptide" evidence="5">
    <location>
        <begin position="1"/>
        <end position="19"/>
    </location>
</feature>
<keyword evidence="4" id="KW-0281">Fimbrium</keyword>
<organism evidence="7 8">
    <name type="scientific">Leminorella richardii</name>
    <dbReference type="NCBI Taxonomy" id="158841"/>
    <lineage>
        <taxon>Bacteria</taxon>
        <taxon>Pseudomonadati</taxon>
        <taxon>Pseudomonadota</taxon>
        <taxon>Gammaproteobacteria</taxon>
        <taxon>Enterobacterales</taxon>
        <taxon>Budviciaceae</taxon>
        <taxon>Leminorella</taxon>
    </lineage>
</organism>
<keyword evidence="3 5" id="KW-0732">Signal</keyword>
<name>A0A2X4UX32_9GAMM</name>
<evidence type="ECO:0000256" key="4">
    <source>
        <dbReference type="ARBA" id="ARBA00023263"/>
    </source>
</evidence>
<gene>
    <name evidence="7" type="ORF">NCTC12151_02819</name>
</gene>
<dbReference type="PANTHER" id="PTHR33420">
    <property type="entry name" value="FIMBRIAL SUBUNIT ELFA-RELATED"/>
    <property type="match status" value="1"/>
</dbReference>
<dbReference type="OrthoDB" id="6595105at2"/>
<dbReference type="InterPro" id="IPR050263">
    <property type="entry name" value="Bact_Fimbrial_Adh_Pro"/>
</dbReference>
<dbReference type="SUPFAM" id="SSF49401">
    <property type="entry name" value="Bacterial adhesins"/>
    <property type="match status" value="1"/>
</dbReference>